<feature type="chain" id="PRO_5008675301" evidence="1">
    <location>
        <begin position="24"/>
        <end position="186"/>
    </location>
</feature>
<evidence type="ECO:0000259" key="2">
    <source>
        <dbReference type="Pfam" id="PF00419"/>
    </source>
</evidence>
<feature type="signal peptide" evidence="1">
    <location>
        <begin position="1"/>
        <end position="23"/>
    </location>
</feature>
<sequence length="186" mass="18829">MKLNKIMIAAVLAFGASSMVAQAANQGSGTITFTGEIIDAPCSIAPGNIDQTIPMGQISNLSLKDGRASELKQPVSILLEDCTSATQKTVKTTFTGQPGGAAGTDNKMIGLGSGSTAKGASIVMTDDENGNAVIELGKATAGQGIKAGQEKAELKFTAFLKGNGGALDTIVPGAFSSVVNFALNYQ</sequence>
<dbReference type="InterPro" id="IPR000259">
    <property type="entry name" value="Adhesion_dom_fimbrial"/>
</dbReference>
<reference evidence="3" key="1">
    <citation type="submission" date="2016-05" db="EMBL/GenBank/DDBJ databases">
        <authorList>
            <person name="Cock P.J.A."/>
            <person name="Cock P.J.A."/>
        </authorList>
    </citation>
    <scope>NUCLEOTIDE SEQUENCE</scope>
    <source>
        <strain evidence="3">PWN146_assembly</strain>
    </source>
</reference>
<evidence type="ECO:0000256" key="1">
    <source>
        <dbReference type="SAM" id="SignalP"/>
    </source>
</evidence>
<evidence type="ECO:0000313" key="3">
    <source>
        <dbReference type="EMBL" id="SAY46040.1"/>
    </source>
</evidence>
<proteinExistence type="predicted"/>
<name>A0A1C3HLW2_SERMA</name>
<dbReference type="PANTHER" id="PTHR33420">
    <property type="entry name" value="FIMBRIAL SUBUNIT ELFA-RELATED"/>
    <property type="match status" value="1"/>
</dbReference>
<dbReference type="PANTHER" id="PTHR33420:SF26">
    <property type="entry name" value="FIMBRIAL SUBUNIT"/>
    <property type="match status" value="1"/>
</dbReference>
<dbReference type="EMBL" id="LT575490">
    <property type="protein sequence ID" value="SAY46040.1"/>
    <property type="molecule type" value="Genomic_DNA"/>
</dbReference>
<dbReference type="InterPro" id="IPR036937">
    <property type="entry name" value="Adhesion_dom_fimbrial_sf"/>
</dbReference>
<dbReference type="AlphaFoldDB" id="A0A1C3HLW2"/>
<organism evidence="3">
    <name type="scientific">Serratia marcescens</name>
    <dbReference type="NCBI Taxonomy" id="615"/>
    <lineage>
        <taxon>Bacteria</taxon>
        <taxon>Pseudomonadati</taxon>
        <taxon>Pseudomonadota</taxon>
        <taxon>Gammaproteobacteria</taxon>
        <taxon>Enterobacterales</taxon>
        <taxon>Yersiniaceae</taxon>
        <taxon>Serratia</taxon>
    </lineage>
</organism>
<protein>
    <submittedName>
        <fullName evidence="3">Fimbria A protein</fullName>
    </submittedName>
</protein>
<dbReference type="SUPFAM" id="SSF49401">
    <property type="entry name" value="Bacterial adhesins"/>
    <property type="match status" value="1"/>
</dbReference>
<dbReference type="InterPro" id="IPR050263">
    <property type="entry name" value="Bact_Fimbrial_Adh_Pro"/>
</dbReference>
<dbReference type="Pfam" id="PF00419">
    <property type="entry name" value="Fimbrial"/>
    <property type="match status" value="1"/>
</dbReference>
<dbReference type="GO" id="GO:0009289">
    <property type="term" value="C:pilus"/>
    <property type="evidence" value="ECO:0007669"/>
    <property type="project" value="InterPro"/>
</dbReference>
<accession>A0A1C3HLW2</accession>
<feature type="domain" description="Fimbrial-type adhesion" evidence="2">
    <location>
        <begin position="31"/>
        <end position="186"/>
    </location>
</feature>
<dbReference type="InterPro" id="IPR008966">
    <property type="entry name" value="Adhesion_dom_sf"/>
</dbReference>
<dbReference type="Gene3D" id="2.60.40.1090">
    <property type="entry name" value="Fimbrial-type adhesion domain"/>
    <property type="match status" value="1"/>
</dbReference>
<gene>
    <name evidence="3" type="primary">smfA_7</name>
    <name evidence="3" type="ORF">PWN146_04799</name>
</gene>
<dbReference type="GO" id="GO:0043709">
    <property type="term" value="P:cell adhesion involved in single-species biofilm formation"/>
    <property type="evidence" value="ECO:0007669"/>
    <property type="project" value="TreeGrafter"/>
</dbReference>
<keyword evidence="1" id="KW-0732">Signal</keyword>